<feature type="transmembrane region" description="Helical" evidence="25">
    <location>
        <begin position="124"/>
        <end position="152"/>
    </location>
</feature>
<dbReference type="GO" id="GO:0006260">
    <property type="term" value="P:DNA replication"/>
    <property type="evidence" value="ECO:0007669"/>
    <property type="project" value="UniProtKB-KW"/>
</dbReference>
<dbReference type="GO" id="GO:0042645">
    <property type="term" value="C:mitochondrial nucleoid"/>
    <property type="evidence" value="ECO:0007669"/>
    <property type="project" value="UniProtKB-SubCell"/>
</dbReference>
<dbReference type="InterPro" id="IPR012340">
    <property type="entry name" value="NA-bd_OB-fold"/>
</dbReference>
<evidence type="ECO:0000256" key="9">
    <source>
        <dbReference type="ARBA" id="ARBA00022946"/>
    </source>
</evidence>
<evidence type="ECO:0000256" key="12">
    <source>
        <dbReference type="ARBA" id="ARBA00023125"/>
    </source>
</evidence>
<keyword evidence="27" id="KW-1185">Reference proteome</keyword>
<evidence type="ECO:0000256" key="20">
    <source>
        <dbReference type="ARBA" id="ARBA00039712"/>
    </source>
</evidence>
<evidence type="ECO:0000256" key="23">
    <source>
        <dbReference type="PROSITE-ProRule" id="PRU00252"/>
    </source>
</evidence>
<feature type="transmembrane region" description="Helical" evidence="25">
    <location>
        <begin position="286"/>
        <end position="316"/>
    </location>
</feature>
<sequence>VFHKFVRHESEAVSSLVLERSLNRVQLLGRVGQDPVMRQVEGKNPVTIFSLATNEMWKSGESEAYQMGDVSQKTTWHRISVFRPGLRDVAYQYVKKGSRIYVEGKVDYGEYMDKNNVRRQATTIIAGLLMVVAVTEFLIGLVGNGVLLVWSFVEWVRKLKESSYNLIVLGLAGCRLLLQCLIMVDLILFSIFKSCIWFRYISVFWVVVSQASLWFATFLSVFYCKKITTFEHPVYLWLKQRAYSLSAWCLLGCLLINLLIIADVGLKPHSPFQGNSSILYSFSDWQYLYILQLNAGCGFPFSVFLISSGMLIVSLYRHHKKMKVHTAGRNDARAKAHITVLKSLVCFLILYLVYIVASPYSIKSKTSPVDLTTVFISETVMAAYPSLHSVILIMGNPRIKQACQRILWKTVRV</sequence>
<dbReference type="PANTHER" id="PTHR11394:SF8">
    <property type="entry name" value="TASTE RECEPTOR TYPE 2 MEMBER 5"/>
    <property type="match status" value="1"/>
</dbReference>
<evidence type="ECO:0000256" key="15">
    <source>
        <dbReference type="ARBA" id="ARBA00023170"/>
    </source>
</evidence>
<evidence type="ECO:0000256" key="2">
    <source>
        <dbReference type="ARBA" id="ARBA00004436"/>
    </source>
</evidence>
<dbReference type="AlphaFoldDB" id="S7NA63"/>
<feature type="transmembrane region" description="Helical" evidence="25">
    <location>
        <begin position="374"/>
        <end position="395"/>
    </location>
</feature>
<dbReference type="SUPFAM" id="SSF50249">
    <property type="entry name" value="Nucleic acid-binding proteins"/>
    <property type="match status" value="1"/>
</dbReference>
<comment type="subunit">
    <text evidence="22">Homotetramer. Interacts with MPG/AAG, through inhibition of its glycosylase activity it potentially prevents formation of DNA breaks in ssDNA, ensuring that base removal primarily occurs in dsDNA. Interacts with POLDIP2. Interacts with PRIMPOL.</text>
</comment>
<dbReference type="GO" id="GO:0003697">
    <property type="term" value="F:single-stranded DNA binding"/>
    <property type="evidence" value="ECO:0007669"/>
    <property type="project" value="InterPro"/>
</dbReference>
<feature type="non-terminal residue" evidence="26">
    <location>
        <position position="1"/>
    </location>
</feature>
<dbReference type="CDD" id="cd04496">
    <property type="entry name" value="SSB_OBF"/>
    <property type="match status" value="1"/>
</dbReference>
<evidence type="ECO:0000256" key="16">
    <source>
        <dbReference type="ARBA" id="ARBA00023180"/>
    </source>
</evidence>
<keyword evidence="14 25" id="KW-0472">Membrane</keyword>
<dbReference type="FunFam" id="2.40.50.140:FF:000129">
    <property type="entry name" value="Single-stranded DNA-binding protein 1, mitochondrial"/>
    <property type="match status" value="1"/>
</dbReference>
<protein>
    <recommendedName>
        <fullName evidence="4">Single-stranded DNA-binding protein, mitochondrial</fullName>
    </recommendedName>
    <alternativeName>
        <fullName evidence="20">Taste receptor type 2 member 5</fullName>
    </alternativeName>
</protein>
<organism evidence="26 27">
    <name type="scientific">Myotis brandtii</name>
    <name type="common">Brandt's bat</name>
    <dbReference type="NCBI Taxonomy" id="109478"/>
    <lineage>
        <taxon>Eukaryota</taxon>
        <taxon>Metazoa</taxon>
        <taxon>Chordata</taxon>
        <taxon>Craniata</taxon>
        <taxon>Vertebrata</taxon>
        <taxon>Euteleostomi</taxon>
        <taxon>Mammalia</taxon>
        <taxon>Eutheria</taxon>
        <taxon>Laurasiatheria</taxon>
        <taxon>Chiroptera</taxon>
        <taxon>Yangochiroptera</taxon>
        <taxon>Vespertilionidae</taxon>
        <taxon>Myotis</taxon>
    </lineage>
</organism>
<name>S7NA63_MYOBR</name>
<evidence type="ECO:0000256" key="6">
    <source>
        <dbReference type="ARBA" id="ARBA00022606"/>
    </source>
</evidence>
<keyword evidence="17" id="KW-0807">Transducer</keyword>
<evidence type="ECO:0000256" key="17">
    <source>
        <dbReference type="ARBA" id="ARBA00023224"/>
    </source>
</evidence>
<keyword evidence="7 25" id="KW-0812">Transmembrane</keyword>
<keyword evidence="10 25" id="KW-1133">Transmembrane helix</keyword>
<dbReference type="Pfam" id="PF05296">
    <property type="entry name" value="TAS2R"/>
    <property type="match status" value="1"/>
</dbReference>
<dbReference type="HAMAP" id="MF_00984">
    <property type="entry name" value="SSB"/>
    <property type="match status" value="1"/>
</dbReference>
<dbReference type="PANTHER" id="PTHR11394">
    <property type="entry name" value="TASTE RECEPTOR TYPE 2"/>
    <property type="match status" value="1"/>
</dbReference>
<dbReference type="InterPro" id="IPR000424">
    <property type="entry name" value="Primosome_PriB/ssb"/>
</dbReference>
<evidence type="ECO:0000256" key="11">
    <source>
        <dbReference type="ARBA" id="ARBA00023040"/>
    </source>
</evidence>
<evidence type="ECO:0000256" key="4">
    <source>
        <dbReference type="ARBA" id="ARBA00019399"/>
    </source>
</evidence>
<evidence type="ECO:0000256" key="19">
    <source>
        <dbReference type="ARBA" id="ARBA00024847"/>
    </source>
</evidence>
<keyword evidence="9" id="KW-0809">Transit peptide</keyword>
<dbReference type="FunFam" id="1.20.1070.10:FF:000055">
    <property type="entry name" value="Taste receptor type 2"/>
    <property type="match status" value="1"/>
</dbReference>
<evidence type="ECO:0000256" key="22">
    <source>
        <dbReference type="ARBA" id="ARBA00046712"/>
    </source>
</evidence>
<dbReference type="EMBL" id="KE163676">
    <property type="protein sequence ID" value="EPQ13195.1"/>
    <property type="molecule type" value="Genomic_DNA"/>
</dbReference>
<dbReference type="Gene3D" id="1.20.1070.10">
    <property type="entry name" value="Rhodopsin 7-helix transmembrane proteins"/>
    <property type="match status" value="1"/>
</dbReference>
<keyword evidence="6" id="KW-0716">Sensory transduction</keyword>
<dbReference type="InterPro" id="IPR007960">
    <property type="entry name" value="TAS2R"/>
</dbReference>
<feature type="transmembrane region" description="Helical" evidence="25">
    <location>
        <begin position="337"/>
        <end position="362"/>
    </location>
</feature>
<accession>S7NA63</accession>
<keyword evidence="16" id="KW-0325">Glycoprotein</keyword>
<feature type="transmembrane region" description="Helical" evidence="25">
    <location>
        <begin position="197"/>
        <end position="224"/>
    </location>
</feature>
<evidence type="ECO:0000313" key="27">
    <source>
        <dbReference type="Proteomes" id="UP000052978"/>
    </source>
</evidence>
<dbReference type="Gene3D" id="2.40.50.140">
    <property type="entry name" value="Nucleic acid-binding proteins"/>
    <property type="match status" value="1"/>
</dbReference>
<keyword evidence="12 23" id="KW-0238">DNA-binding</keyword>
<dbReference type="CDD" id="cd13950">
    <property type="entry name" value="7tm_TAS2R"/>
    <property type="match status" value="1"/>
</dbReference>
<proteinExistence type="inferred from homology"/>
<comment type="function">
    <text evidence="19">Receptor that may play a role in the perception of bitterness and is gustducin-linked. May play a role in sensing the chemical composition of the gastrointestinal content. The activity of this receptor may stimulate alpha gustducin, mediate PLC-beta-2 activation and lead to the gating of TRPM5.</text>
</comment>
<evidence type="ECO:0000256" key="14">
    <source>
        <dbReference type="ARBA" id="ARBA00023136"/>
    </source>
</evidence>
<dbReference type="GO" id="GO:0016020">
    <property type="term" value="C:membrane"/>
    <property type="evidence" value="ECO:0007669"/>
    <property type="project" value="UniProtKB-SubCell"/>
</dbReference>
<dbReference type="GO" id="GO:0033038">
    <property type="term" value="F:bitter taste receptor activity"/>
    <property type="evidence" value="ECO:0007669"/>
    <property type="project" value="InterPro"/>
</dbReference>
<gene>
    <name evidence="26" type="ORF">D623_10020771</name>
</gene>
<evidence type="ECO:0000256" key="13">
    <source>
        <dbReference type="ARBA" id="ARBA00023128"/>
    </source>
</evidence>
<dbReference type="eggNOG" id="ENOG502S2SI">
    <property type="taxonomic scope" value="Eukaryota"/>
</dbReference>
<dbReference type="NCBIfam" id="TIGR00621">
    <property type="entry name" value="ssb"/>
    <property type="match status" value="1"/>
</dbReference>
<evidence type="ECO:0000256" key="1">
    <source>
        <dbReference type="ARBA" id="ARBA00004141"/>
    </source>
</evidence>
<evidence type="ECO:0000256" key="5">
    <source>
        <dbReference type="ARBA" id="ARBA00022480"/>
    </source>
</evidence>
<evidence type="ECO:0000256" key="18">
    <source>
        <dbReference type="ARBA" id="ARBA00023271"/>
    </source>
</evidence>
<keyword evidence="5" id="KW-0919">Taste</keyword>
<reference evidence="26 27" key="1">
    <citation type="journal article" date="2013" name="Nat. Commun.">
        <title>Genome analysis reveals insights into physiology and longevity of the Brandt's bat Myotis brandtii.</title>
        <authorList>
            <person name="Seim I."/>
            <person name="Fang X."/>
            <person name="Xiong Z."/>
            <person name="Lobanov A.V."/>
            <person name="Huang Z."/>
            <person name="Ma S."/>
            <person name="Feng Y."/>
            <person name="Turanov A.A."/>
            <person name="Zhu Y."/>
            <person name="Lenz T.L."/>
            <person name="Gerashchenko M.V."/>
            <person name="Fan D."/>
            <person name="Hee Yim S."/>
            <person name="Yao X."/>
            <person name="Jordan D."/>
            <person name="Xiong Y."/>
            <person name="Ma Y."/>
            <person name="Lyapunov A.N."/>
            <person name="Chen G."/>
            <person name="Kulakova O.I."/>
            <person name="Sun Y."/>
            <person name="Lee S.G."/>
            <person name="Bronson R.T."/>
            <person name="Moskalev A.A."/>
            <person name="Sunyaev S.R."/>
            <person name="Zhang G."/>
            <person name="Krogh A."/>
            <person name="Wang J."/>
            <person name="Gladyshev V.N."/>
        </authorList>
    </citation>
    <scope>NUCLEOTIDE SEQUENCE [LARGE SCALE GENOMIC DNA]</scope>
</reference>
<feature type="transmembrane region" description="Helical" evidence="25">
    <location>
        <begin position="245"/>
        <end position="266"/>
    </location>
</feature>
<keyword evidence="8" id="KW-0235">DNA replication</keyword>
<dbReference type="PROSITE" id="PS50935">
    <property type="entry name" value="SSB"/>
    <property type="match status" value="1"/>
</dbReference>
<keyword evidence="11" id="KW-0297">G-protein coupled receptor</keyword>
<dbReference type="InterPro" id="IPR011344">
    <property type="entry name" value="ssDNA-bd"/>
</dbReference>
<evidence type="ECO:0000256" key="25">
    <source>
        <dbReference type="SAM" id="Phobius"/>
    </source>
</evidence>
<evidence type="ECO:0000256" key="3">
    <source>
        <dbReference type="ARBA" id="ARBA00007376"/>
    </source>
</evidence>
<comment type="similarity">
    <text evidence="3 24">Belongs to the G-protein coupled receptor T2R family.</text>
</comment>
<evidence type="ECO:0000256" key="10">
    <source>
        <dbReference type="ARBA" id="ARBA00022989"/>
    </source>
</evidence>
<evidence type="ECO:0000313" key="26">
    <source>
        <dbReference type="EMBL" id="EPQ13195.1"/>
    </source>
</evidence>
<dbReference type="Proteomes" id="UP000052978">
    <property type="component" value="Unassembled WGS sequence"/>
</dbReference>
<keyword evidence="15 26" id="KW-0675">Receptor</keyword>
<evidence type="ECO:0000256" key="21">
    <source>
        <dbReference type="ARBA" id="ARBA00045894"/>
    </source>
</evidence>
<dbReference type="GO" id="GO:0004930">
    <property type="term" value="F:G protein-coupled receptor activity"/>
    <property type="evidence" value="ECO:0007669"/>
    <property type="project" value="UniProtKB-KW"/>
</dbReference>
<evidence type="ECO:0000256" key="24">
    <source>
        <dbReference type="RuleBase" id="RU004423"/>
    </source>
</evidence>
<comment type="subcellular location">
    <subcellularLocation>
        <location evidence="1">Membrane</location>
        <topology evidence="1">Multi-pass membrane protein</topology>
    </subcellularLocation>
    <subcellularLocation>
        <location evidence="2">Mitochondrion matrix</location>
        <location evidence="2">Mitochondrion nucleoid</location>
    </subcellularLocation>
</comment>
<keyword evidence="13" id="KW-0496">Mitochondrion</keyword>
<evidence type="ECO:0000256" key="8">
    <source>
        <dbReference type="ARBA" id="ARBA00022705"/>
    </source>
</evidence>
<keyword evidence="18" id="KW-1135">Mitochondrion nucleoid</keyword>
<evidence type="ECO:0000256" key="7">
    <source>
        <dbReference type="ARBA" id="ARBA00022692"/>
    </source>
</evidence>
<feature type="transmembrane region" description="Helical" evidence="25">
    <location>
        <begin position="164"/>
        <end position="191"/>
    </location>
</feature>
<dbReference type="SUPFAM" id="SSF81321">
    <property type="entry name" value="Family A G protein-coupled receptor-like"/>
    <property type="match status" value="1"/>
</dbReference>
<comment type="function">
    <text evidence="21">Binds preferentially and cooperatively to pyrimidine rich single-stranded DNA (ss-DNA). In vitro, required to maintain the copy number of mitochondrial DNA (mtDNA) and plays a crucial role during mtDNA replication by stimulating the activity of the replisome components POLG and TWNK at the replication fork. Promotes the activity of the gamma complex polymerase POLG, largely by organizing the template DNA and eliminating secondary structures to favor ss-DNA conformations that facilitate POLG activity. In addition it is able to promote the 5'-3' unwinding activity of the mtDNA helicase TWNK. May also function in mtDNA repair.</text>
</comment>